<name>A0AAV0WGT5_9HEMI</name>
<evidence type="ECO:0000313" key="3">
    <source>
        <dbReference type="Proteomes" id="UP001160148"/>
    </source>
</evidence>
<dbReference type="Pfam" id="PF13843">
    <property type="entry name" value="DDE_Tnp_1_7"/>
    <property type="match status" value="1"/>
</dbReference>
<keyword evidence="3" id="KW-1185">Reference proteome</keyword>
<dbReference type="EMBL" id="CARXXK010000002">
    <property type="protein sequence ID" value="CAI6354883.1"/>
    <property type="molecule type" value="Genomic_DNA"/>
</dbReference>
<dbReference type="PANTHER" id="PTHR46599:SF3">
    <property type="entry name" value="PIGGYBAC TRANSPOSABLE ELEMENT-DERIVED PROTEIN 4"/>
    <property type="match status" value="1"/>
</dbReference>
<organism evidence="2 3">
    <name type="scientific">Macrosiphum euphorbiae</name>
    <name type="common">potato aphid</name>
    <dbReference type="NCBI Taxonomy" id="13131"/>
    <lineage>
        <taxon>Eukaryota</taxon>
        <taxon>Metazoa</taxon>
        <taxon>Ecdysozoa</taxon>
        <taxon>Arthropoda</taxon>
        <taxon>Hexapoda</taxon>
        <taxon>Insecta</taxon>
        <taxon>Pterygota</taxon>
        <taxon>Neoptera</taxon>
        <taxon>Paraneoptera</taxon>
        <taxon>Hemiptera</taxon>
        <taxon>Sternorrhyncha</taxon>
        <taxon>Aphidomorpha</taxon>
        <taxon>Aphidoidea</taxon>
        <taxon>Aphididae</taxon>
        <taxon>Macrosiphini</taxon>
        <taxon>Macrosiphum</taxon>
    </lineage>
</organism>
<accession>A0AAV0WGT5</accession>
<protein>
    <recommendedName>
        <fullName evidence="1">PiggyBac transposable element-derived protein domain-containing protein</fullName>
    </recommendedName>
</protein>
<feature type="domain" description="PiggyBac transposable element-derived protein" evidence="1">
    <location>
        <begin position="1"/>
        <end position="233"/>
    </location>
</feature>
<dbReference type="InterPro" id="IPR029526">
    <property type="entry name" value="PGBD"/>
</dbReference>
<dbReference type="AlphaFoldDB" id="A0AAV0WGT5"/>
<dbReference type="PANTHER" id="PTHR46599">
    <property type="entry name" value="PIGGYBAC TRANSPOSABLE ELEMENT-DERIVED PROTEIN 4"/>
    <property type="match status" value="1"/>
</dbReference>
<gene>
    <name evidence="2" type="ORF">MEUPH1_LOCUS10811</name>
</gene>
<evidence type="ECO:0000259" key="1">
    <source>
        <dbReference type="Pfam" id="PF13843"/>
    </source>
</evidence>
<evidence type="ECO:0000313" key="2">
    <source>
        <dbReference type="EMBL" id="CAI6354883.1"/>
    </source>
</evidence>
<dbReference type="Proteomes" id="UP001160148">
    <property type="component" value="Unassembled WGS sequence"/>
</dbReference>
<comment type="caution">
    <text evidence="2">The sequence shown here is derived from an EMBL/GenBank/DDBJ whole genome shotgun (WGS) entry which is preliminary data.</text>
</comment>
<reference evidence="2 3" key="1">
    <citation type="submission" date="2023-01" db="EMBL/GenBank/DDBJ databases">
        <authorList>
            <person name="Whitehead M."/>
        </authorList>
    </citation>
    <scope>NUCLEOTIDE SEQUENCE [LARGE SCALE GENOMIC DNA]</scope>
</reference>
<sequence length="241" mass="28236">MFSNNPLYYHPIAGHIMSGRRFEKLCRCFSVKYANDTNPLVGPMKKLYPVFDMLIQNFQKSYFPDENLSLDESLLLHRGRLVWRKYRKGKKAKYGIKFYELCTHDGYVLNVDMYKGKQTSSAVEEGVSKVDNIVLTLMKPFLNKGHSLYMDNFYNSVTLTNILLEKKTHTTGTLRSNRRGNPKEVTTKKLKRGDHIWRRNKNVYVSKWRDKRDVLCLTTKNHPKIIPSKTNTAYSKINQQK</sequence>
<proteinExistence type="predicted"/>